<evidence type="ECO:0000313" key="4">
    <source>
        <dbReference type="EMBL" id="OHT45865.1"/>
    </source>
</evidence>
<evidence type="ECO:0000256" key="1">
    <source>
        <dbReference type="ARBA" id="ARBA00009477"/>
    </source>
</evidence>
<dbReference type="AlphaFoldDB" id="A0A1S1J8T8"/>
<dbReference type="InterPro" id="IPR058649">
    <property type="entry name" value="CzcB_C"/>
</dbReference>
<dbReference type="OrthoDB" id="9806939at2"/>
<dbReference type="Gene3D" id="2.40.30.170">
    <property type="match status" value="1"/>
</dbReference>
<dbReference type="FunFam" id="2.40.30.170:FF:000010">
    <property type="entry name" value="Efflux RND transporter periplasmic adaptor subunit"/>
    <property type="match status" value="1"/>
</dbReference>
<reference evidence="6" key="2">
    <citation type="submission" date="2016-09" db="EMBL/GenBank/DDBJ databases">
        <authorList>
            <person name="Chen S."/>
            <person name="Walker E."/>
        </authorList>
    </citation>
    <scope>NUCLEOTIDE SEQUENCE [LARGE SCALE GENOMIC DNA]</scope>
    <source>
        <strain evidence="6">MSU</strain>
    </source>
</reference>
<keyword evidence="7" id="KW-1185">Reference proteome</keyword>
<dbReference type="Proteomes" id="UP000198319">
    <property type="component" value="Unassembled WGS sequence"/>
</dbReference>
<reference evidence="5 7" key="3">
    <citation type="submission" date="2016-11" db="EMBL/GenBank/DDBJ databases">
        <title>Whole genomes of Flavobacteriaceae.</title>
        <authorList>
            <person name="Stine C."/>
            <person name="Li C."/>
            <person name="Tadesse D."/>
        </authorList>
    </citation>
    <scope>NUCLEOTIDE SEQUENCE [LARGE SCALE GENOMIC DNA]</scope>
    <source>
        <strain evidence="5 7">ATCC BAA-2541</strain>
    </source>
</reference>
<dbReference type="NCBIfam" id="TIGR01730">
    <property type="entry name" value="RND_mfp"/>
    <property type="match status" value="1"/>
</dbReference>
<protein>
    <submittedName>
        <fullName evidence="4">Efflux transporter periplasmic adaptor subunit</fullName>
    </submittedName>
</protein>
<evidence type="ECO:0000259" key="2">
    <source>
        <dbReference type="Pfam" id="PF25954"/>
    </source>
</evidence>
<dbReference type="EMBL" id="MIKE01000022">
    <property type="protein sequence ID" value="OHT45865.1"/>
    <property type="molecule type" value="Genomic_DNA"/>
</dbReference>
<evidence type="ECO:0000313" key="6">
    <source>
        <dbReference type="Proteomes" id="UP000180252"/>
    </source>
</evidence>
<proteinExistence type="inferred from homology"/>
<dbReference type="EMBL" id="MUHG01000026">
    <property type="protein sequence ID" value="OXB17126.1"/>
    <property type="molecule type" value="Genomic_DNA"/>
</dbReference>
<dbReference type="Proteomes" id="UP000180252">
    <property type="component" value="Unassembled WGS sequence"/>
</dbReference>
<accession>A0A1S1J8T8</accession>
<evidence type="ECO:0000313" key="5">
    <source>
        <dbReference type="EMBL" id="OXB17126.1"/>
    </source>
</evidence>
<dbReference type="InterPro" id="IPR058792">
    <property type="entry name" value="Beta-barrel_RND_2"/>
</dbReference>
<feature type="domain" description="CzcB-like C-terminal circularly permuted SH3-like" evidence="3">
    <location>
        <begin position="268"/>
        <end position="329"/>
    </location>
</feature>
<evidence type="ECO:0000313" key="7">
    <source>
        <dbReference type="Proteomes" id="UP000198319"/>
    </source>
</evidence>
<dbReference type="Gene3D" id="2.40.420.20">
    <property type="match status" value="1"/>
</dbReference>
<dbReference type="RefSeq" id="WP_070907107.1">
    <property type="nucleotide sequence ID" value="NZ_MIKE01000022.1"/>
</dbReference>
<reference evidence="4" key="1">
    <citation type="submission" date="2016-09" db="EMBL/GenBank/DDBJ databases">
        <authorList>
            <person name="Capua I."/>
            <person name="De Benedictis P."/>
            <person name="Joannis T."/>
            <person name="Lombin L.H."/>
            <person name="Cattoli G."/>
        </authorList>
    </citation>
    <scope>NUCLEOTIDE SEQUENCE [LARGE SCALE GENOMIC DNA]</scope>
    <source>
        <strain evidence="4">MSU</strain>
    </source>
</reference>
<dbReference type="InterPro" id="IPR006143">
    <property type="entry name" value="RND_pump_MFP"/>
</dbReference>
<dbReference type="PROSITE" id="PS51257">
    <property type="entry name" value="PROKAR_LIPOPROTEIN"/>
    <property type="match status" value="1"/>
</dbReference>
<dbReference type="Pfam" id="PF25954">
    <property type="entry name" value="Beta-barrel_RND_2"/>
    <property type="match status" value="1"/>
</dbReference>
<dbReference type="PANTHER" id="PTHR30469">
    <property type="entry name" value="MULTIDRUG RESISTANCE PROTEIN MDTA"/>
    <property type="match status" value="1"/>
</dbReference>
<gene>
    <name evidence="5" type="ORF">B0A71_17835</name>
    <name evidence="4" type="ORF">BHE19_08545</name>
</gene>
<dbReference type="GO" id="GO:1990281">
    <property type="term" value="C:efflux pump complex"/>
    <property type="evidence" value="ECO:0007669"/>
    <property type="project" value="TreeGrafter"/>
</dbReference>
<comment type="caution">
    <text evidence="4">The sequence shown here is derived from an EMBL/GenBank/DDBJ whole genome shotgun (WGS) entry which is preliminary data.</text>
</comment>
<feature type="domain" description="CusB-like beta-barrel" evidence="2">
    <location>
        <begin position="189"/>
        <end position="261"/>
    </location>
</feature>
<dbReference type="GO" id="GO:0015562">
    <property type="term" value="F:efflux transmembrane transporter activity"/>
    <property type="evidence" value="ECO:0007669"/>
    <property type="project" value="TreeGrafter"/>
</dbReference>
<comment type="similarity">
    <text evidence="1">Belongs to the membrane fusion protein (MFP) (TC 8.A.1) family.</text>
</comment>
<name>A0A1S1J8T8_9FLAO</name>
<sequence length="335" mass="36940">MIQKIVCAFSVVILFTSCGKKENKLTEKETAPIIKEKGMSILFPDKKGIDFFKTETISTNTITAQFSAPAKIAATVLPSDEGALQPVVLFDNSELAASYTQFMQSRISISQIQNINIKQKRSELERTKDLNRHGAATGQDLLNAQTALSIEQTSLANEKAALIEHESRLISAGFTPDMLRKAKVGTAYLICDIPENQISKVKSGSTGDISFNSFPNETFKGRIDAIVDRVDLETRMVKIRISVHNPSNKLKAGMFASVSFGLKEGNFISISKTSLITVNGKNYVFVKESENNFKRREIQTGQQVGDRIIVFKGLNNNELVVVEGVMQLKGLSFGY</sequence>
<dbReference type="Pfam" id="PF25975">
    <property type="entry name" value="CzcB_C"/>
    <property type="match status" value="1"/>
</dbReference>
<organism evidence="4 6">
    <name type="scientific">Flavobacterium tructae</name>
    <dbReference type="NCBI Taxonomy" id="1114873"/>
    <lineage>
        <taxon>Bacteria</taxon>
        <taxon>Pseudomonadati</taxon>
        <taxon>Bacteroidota</taxon>
        <taxon>Flavobacteriia</taxon>
        <taxon>Flavobacteriales</taxon>
        <taxon>Flavobacteriaceae</taxon>
        <taxon>Flavobacterium</taxon>
    </lineage>
</organism>
<dbReference type="STRING" id="1278819.BHE19_08545"/>
<dbReference type="SUPFAM" id="SSF111369">
    <property type="entry name" value="HlyD-like secretion proteins"/>
    <property type="match status" value="1"/>
</dbReference>
<evidence type="ECO:0000259" key="3">
    <source>
        <dbReference type="Pfam" id="PF25975"/>
    </source>
</evidence>